<keyword evidence="4" id="KW-1185">Reference proteome</keyword>
<feature type="region of interest" description="Disordered" evidence="1">
    <location>
        <begin position="404"/>
        <end position="426"/>
    </location>
</feature>
<reference evidence="3 4" key="1">
    <citation type="journal article" date="2022" name="Front. Microbiol.">
        <title>Male-killing mechanisms vary between Spiroplasma species.</title>
        <authorList>
            <person name="Arai H."/>
            <person name="Inoue M."/>
            <person name="Kageyama D."/>
        </authorList>
    </citation>
    <scope>NUCLEOTIDE SEQUENCE [LARGE SCALE GENOMIC DNA]</scope>
    <source>
        <strain evidence="4">sHm</strain>
    </source>
</reference>
<evidence type="ECO:0000259" key="2">
    <source>
        <dbReference type="SMART" id="SM00842"/>
    </source>
</evidence>
<dbReference type="InterPro" id="IPR043129">
    <property type="entry name" value="ATPase_NBD"/>
</dbReference>
<protein>
    <recommendedName>
        <fullName evidence="2">SHS2 domain-containing protein</fullName>
    </recommendedName>
</protein>
<dbReference type="EMBL" id="AP026933">
    <property type="protein sequence ID" value="BDT04267.1"/>
    <property type="molecule type" value="Genomic_DNA"/>
</dbReference>
<dbReference type="RefSeq" id="WP_281748122.1">
    <property type="nucleotide sequence ID" value="NZ_AP026933.1"/>
</dbReference>
<dbReference type="InterPro" id="IPR050696">
    <property type="entry name" value="FtsA/MreB"/>
</dbReference>
<dbReference type="SUPFAM" id="SSF53067">
    <property type="entry name" value="Actin-like ATPase domain"/>
    <property type="match status" value="1"/>
</dbReference>
<proteinExistence type="predicted"/>
<feature type="compositionally biased region" description="Polar residues" evidence="1">
    <location>
        <begin position="411"/>
        <end position="426"/>
    </location>
</feature>
<dbReference type="Gene3D" id="3.30.420.40">
    <property type="match status" value="1"/>
</dbReference>
<dbReference type="Proteomes" id="UP001163387">
    <property type="component" value="Chromosome"/>
</dbReference>
<dbReference type="PANTHER" id="PTHR32432">
    <property type="entry name" value="CELL DIVISION PROTEIN FTSA-RELATED"/>
    <property type="match status" value="1"/>
</dbReference>
<name>A0ABM8BWQ2_9MOLU</name>
<evidence type="ECO:0000313" key="3">
    <source>
        <dbReference type="EMBL" id="BDT04267.1"/>
    </source>
</evidence>
<accession>A0ABM8BWQ2</accession>
<gene>
    <name evidence="3" type="ORF">SHM_19130</name>
</gene>
<dbReference type="InterPro" id="IPR003494">
    <property type="entry name" value="SHS2_FtsA"/>
</dbReference>
<sequence length="426" mass="48803">MNFQELYVVCQIEDFSLKVMVNNYVNNQIQVLYKETVDTEQFSENGVIINSIATGKLLRQIINKINNTLNIKVQRIALTLPSNNLKIYQSQASLDFKDANHIITDEDCSKVIEMAKNITIDNSEIICLTKPYNFKVDHAIGNEQLPIAKKGQVMHVDALVYSLPKSLYNSHLEVLTNAETELLTVTLDQFALVCNIKNTDFNRNTVLVDWNINSTKISVFSNSVLFATTNIKIGWNQIIQSLMKQMHCGYDKAERYLQKIINISSNYLCDVVVDKYVDEQTKSIVRLTKTDLQATVKKQINEIIACIEYFLDEVSDNNSSDMEIIFTGITIGLCGFANYFKNNSKLKEVKYMLSQTLGAYSYQWTTLIGNTHYQHLVNVFSNNYISSIHKPEIVSKLNHYTHSNNHDNKHYNSPFQPNYQYNDGSK</sequence>
<evidence type="ECO:0000256" key="1">
    <source>
        <dbReference type="SAM" id="MobiDB-lite"/>
    </source>
</evidence>
<dbReference type="SMART" id="SM00842">
    <property type="entry name" value="FtsA"/>
    <property type="match status" value="1"/>
</dbReference>
<organism evidence="3 4">
    <name type="scientific">Spiroplasma ixodetis</name>
    <dbReference type="NCBI Taxonomy" id="2141"/>
    <lineage>
        <taxon>Bacteria</taxon>
        <taxon>Bacillati</taxon>
        <taxon>Mycoplasmatota</taxon>
        <taxon>Mollicutes</taxon>
        <taxon>Entomoplasmatales</taxon>
        <taxon>Spiroplasmataceae</taxon>
        <taxon>Spiroplasma</taxon>
    </lineage>
</organism>
<evidence type="ECO:0000313" key="4">
    <source>
        <dbReference type="Proteomes" id="UP001163387"/>
    </source>
</evidence>
<feature type="domain" description="SHS2" evidence="2">
    <location>
        <begin position="15"/>
        <end position="196"/>
    </location>
</feature>